<keyword evidence="3" id="KW-1185">Reference proteome</keyword>
<proteinExistence type="predicted"/>
<sequence length="96" mass="9801">MGAVAILGAFGAIGMSDRPLQRSIAYRVVSACWGAGAATIIACVFLAALDGFSGGIFVFYFAMILGFPAAVTAGLLIGLAEAAKTSRASRSRAIRQ</sequence>
<gene>
    <name evidence="2" type="ORF">SAMN04489806_0968</name>
</gene>
<accession>A0A1H4K1E4</accession>
<reference evidence="2 3" key="1">
    <citation type="submission" date="2016-10" db="EMBL/GenBank/DDBJ databases">
        <authorList>
            <person name="de Groot N.N."/>
        </authorList>
    </citation>
    <scope>NUCLEOTIDE SEQUENCE [LARGE SCALE GENOMIC DNA]</scope>
    <source>
        <strain evidence="2 3">DSM 21799</strain>
    </source>
</reference>
<feature type="transmembrane region" description="Helical" evidence="1">
    <location>
        <begin position="24"/>
        <end position="49"/>
    </location>
</feature>
<dbReference type="Proteomes" id="UP000199183">
    <property type="component" value="Unassembled WGS sequence"/>
</dbReference>
<evidence type="ECO:0000313" key="2">
    <source>
        <dbReference type="EMBL" id="SEB52341.1"/>
    </source>
</evidence>
<evidence type="ECO:0000256" key="1">
    <source>
        <dbReference type="SAM" id="Phobius"/>
    </source>
</evidence>
<evidence type="ECO:0000313" key="3">
    <source>
        <dbReference type="Proteomes" id="UP000199183"/>
    </source>
</evidence>
<keyword evidence="1" id="KW-1133">Transmembrane helix</keyword>
<keyword evidence="1" id="KW-0812">Transmembrane</keyword>
<organism evidence="2 3">
    <name type="scientific">Paramicrobacterium humi</name>
    <dbReference type="NCBI Taxonomy" id="640635"/>
    <lineage>
        <taxon>Bacteria</taxon>
        <taxon>Bacillati</taxon>
        <taxon>Actinomycetota</taxon>
        <taxon>Actinomycetes</taxon>
        <taxon>Micrococcales</taxon>
        <taxon>Microbacteriaceae</taxon>
        <taxon>Paramicrobacterium</taxon>
    </lineage>
</organism>
<feature type="transmembrane region" description="Helical" evidence="1">
    <location>
        <begin position="55"/>
        <end position="80"/>
    </location>
</feature>
<protein>
    <submittedName>
        <fullName evidence="2">Uncharacterized protein</fullName>
    </submittedName>
</protein>
<keyword evidence="1" id="KW-0472">Membrane</keyword>
<dbReference type="AlphaFoldDB" id="A0A1H4K1E4"/>
<name>A0A1H4K1E4_9MICO</name>
<dbReference type="EMBL" id="FNRY01000001">
    <property type="protein sequence ID" value="SEB52341.1"/>
    <property type="molecule type" value="Genomic_DNA"/>
</dbReference>